<name>A0A074K404_9RHOB</name>
<dbReference type="FunFam" id="2.60.40.650:FF:000004">
    <property type="entry name" value="Sulfite oxidase, putative"/>
    <property type="match status" value="1"/>
</dbReference>
<dbReference type="eggNOG" id="COG2041">
    <property type="taxonomic scope" value="Bacteria"/>
</dbReference>
<protein>
    <submittedName>
        <fullName evidence="7">Molybdopterin binding oxidoreductase</fullName>
    </submittedName>
</protein>
<dbReference type="PANTHER" id="PTHR19372:SF7">
    <property type="entry name" value="SULFITE OXIDASE, MITOCHONDRIAL"/>
    <property type="match status" value="1"/>
</dbReference>
<dbReference type="InterPro" id="IPR005066">
    <property type="entry name" value="MoCF_OxRdtse_dimer"/>
</dbReference>
<proteinExistence type="predicted"/>
<dbReference type="InterPro" id="IPR036374">
    <property type="entry name" value="OxRdtase_Mopterin-bd_sf"/>
</dbReference>
<dbReference type="PRINTS" id="PR00407">
    <property type="entry name" value="EUMOPTERIN"/>
</dbReference>
<dbReference type="Gene3D" id="3.90.420.10">
    <property type="entry name" value="Oxidoreductase, molybdopterin-binding domain"/>
    <property type="match status" value="1"/>
</dbReference>
<dbReference type="GO" id="GO:0043546">
    <property type="term" value="F:molybdopterin cofactor binding"/>
    <property type="evidence" value="ECO:0007669"/>
    <property type="project" value="TreeGrafter"/>
</dbReference>
<dbReference type="InterPro" id="IPR030835">
    <property type="entry name" value="Sulfite_DH_SoxC"/>
</dbReference>
<evidence type="ECO:0000313" key="7">
    <source>
        <dbReference type="EMBL" id="KEO56302.1"/>
    </source>
</evidence>
<dbReference type="FunFam" id="3.90.420.10:FF:000006">
    <property type="entry name" value="Sulfur dehydrogenase subunit SoxC"/>
    <property type="match status" value="1"/>
</dbReference>
<dbReference type="Proteomes" id="UP000027432">
    <property type="component" value="Unassembled WGS sequence"/>
</dbReference>
<comment type="cofactor">
    <cofactor evidence="1">
        <name>Mo-molybdopterin</name>
        <dbReference type="ChEBI" id="CHEBI:71302"/>
    </cofactor>
</comment>
<dbReference type="STRING" id="1353537.TP2_01895"/>
<dbReference type="InterPro" id="IPR006311">
    <property type="entry name" value="TAT_signal"/>
</dbReference>
<dbReference type="OrthoDB" id="9778777at2"/>
<evidence type="ECO:0000313" key="8">
    <source>
        <dbReference type="Proteomes" id="UP000027432"/>
    </source>
</evidence>
<comment type="caution">
    <text evidence="7">The sequence shown here is derived from an EMBL/GenBank/DDBJ whole genome shotgun (WGS) entry which is preliminary data.</text>
</comment>
<dbReference type="InterPro" id="IPR008335">
    <property type="entry name" value="Mopterin_OxRdtase_euk"/>
</dbReference>
<accession>A0A074K404</accession>
<organism evidence="7 8">
    <name type="scientific">Thioclava pacifica DSM 10166</name>
    <dbReference type="NCBI Taxonomy" id="1353537"/>
    <lineage>
        <taxon>Bacteria</taxon>
        <taxon>Pseudomonadati</taxon>
        <taxon>Pseudomonadota</taxon>
        <taxon>Alphaproteobacteria</taxon>
        <taxon>Rhodobacterales</taxon>
        <taxon>Paracoccaceae</taxon>
        <taxon>Thioclava</taxon>
    </lineage>
</organism>
<dbReference type="InterPro" id="IPR000572">
    <property type="entry name" value="OxRdtase_Mopterin-bd_dom"/>
</dbReference>
<dbReference type="NCBIfam" id="TIGR04555">
    <property type="entry name" value="sulfite_DH_soxC"/>
    <property type="match status" value="1"/>
</dbReference>
<dbReference type="GO" id="GO:0020037">
    <property type="term" value="F:heme binding"/>
    <property type="evidence" value="ECO:0007669"/>
    <property type="project" value="TreeGrafter"/>
</dbReference>
<dbReference type="Gene3D" id="2.60.40.650">
    <property type="match status" value="1"/>
</dbReference>
<evidence type="ECO:0000256" key="1">
    <source>
        <dbReference type="ARBA" id="ARBA00001924"/>
    </source>
</evidence>
<dbReference type="RefSeq" id="WP_038072706.1">
    <property type="nucleotide sequence ID" value="NZ_AUND01000001.1"/>
</dbReference>
<evidence type="ECO:0000259" key="5">
    <source>
        <dbReference type="Pfam" id="PF00174"/>
    </source>
</evidence>
<dbReference type="SUPFAM" id="SSF56524">
    <property type="entry name" value="Oxidoreductase molybdopterin-binding domain"/>
    <property type="match status" value="1"/>
</dbReference>
<reference evidence="7 8" key="1">
    <citation type="submission" date="2013-07" db="EMBL/GenBank/DDBJ databases">
        <title>Thioclava pacifica DSM 10166 Genome Sequencing.</title>
        <authorList>
            <person name="Lai Q."/>
            <person name="Shao Z."/>
        </authorList>
    </citation>
    <scope>NUCLEOTIDE SEQUENCE [LARGE SCALE GENOMIC DNA]</scope>
    <source>
        <strain evidence="7 8">DSM 10166</strain>
    </source>
</reference>
<dbReference type="GO" id="GO:0008482">
    <property type="term" value="F:sulfite oxidase activity"/>
    <property type="evidence" value="ECO:0007669"/>
    <property type="project" value="TreeGrafter"/>
</dbReference>
<keyword evidence="4" id="KW-0560">Oxidoreductase</keyword>
<dbReference type="AlphaFoldDB" id="A0A074K404"/>
<dbReference type="SUPFAM" id="SSF81296">
    <property type="entry name" value="E set domains"/>
    <property type="match status" value="1"/>
</dbReference>
<feature type="domain" description="Oxidoreductase molybdopterin-binding" evidence="5">
    <location>
        <begin position="121"/>
        <end position="284"/>
    </location>
</feature>
<dbReference type="EMBL" id="AUND01000001">
    <property type="protein sequence ID" value="KEO56302.1"/>
    <property type="molecule type" value="Genomic_DNA"/>
</dbReference>
<feature type="domain" description="Moybdenum cofactor oxidoreductase dimerisation" evidence="6">
    <location>
        <begin position="301"/>
        <end position="419"/>
    </location>
</feature>
<dbReference type="PANTHER" id="PTHR19372">
    <property type="entry name" value="SULFITE REDUCTASE"/>
    <property type="match status" value="1"/>
</dbReference>
<sequence>MDDKERQGNPAASAALSRRGFLRAGAAVGAMAAGAGAARAETQPDPLITEVQPWASGWGDGVDATPYGLPIQFEDDVIRRNVGWLTADVISSINFTPIHALDGTITPTGCAFERHHSGAIELKKEDYRLMINGLVDKPLVFTYEDLERFPRVNATYFLECAANSGMEWAGAQLNGAQFTQGMIHNMQYSGIPLRVLLEEAGITNLGDNIKDKWVYVEGADASSNGRSIPLEKALDDCLVAIKANGEALRKEHGYPVRLVVPGWEGNMWVKWLRRIEVTDEAVQSREETSKYTDTLANGISRKWTWVMDAKSVVTSPSPQMPIKHGPGPLVITGIAWSGRGHITKVDVSIDGGANWQEARLAEPGVDKALSRFYLEIDWDGKEMLLQSRATDSTGYVQPTKDALRAIRGENSVYHNNGIQTWWVKENGESENVEVSS</sequence>
<dbReference type="PROSITE" id="PS51318">
    <property type="entry name" value="TAT"/>
    <property type="match status" value="1"/>
</dbReference>
<keyword evidence="3" id="KW-0479">Metal-binding</keyword>
<evidence type="ECO:0000256" key="4">
    <source>
        <dbReference type="ARBA" id="ARBA00023002"/>
    </source>
</evidence>
<evidence type="ECO:0000256" key="3">
    <source>
        <dbReference type="ARBA" id="ARBA00022723"/>
    </source>
</evidence>
<gene>
    <name evidence="7" type="ORF">TP2_01895</name>
</gene>
<evidence type="ECO:0000256" key="2">
    <source>
        <dbReference type="ARBA" id="ARBA00022505"/>
    </source>
</evidence>
<keyword evidence="2" id="KW-0500">Molybdenum</keyword>
<keyword evidence="8" id="KW-1185">Reference proteome</keyword>
<dbReference type="InterPro" id="IPR014756">
    <property type="entry name" value="Ig_E-set"/>
</dbReference>
<evidence type="ECO:0000259" key="6">
    <source>
        <dbReference type="Pfam" id="PF03404"/>
    </source>
</evidence>
<dbReference type="Pfam" id="PF03404">
    <property type="entry name" value="Mo-co_dimer"/>
    <property type="match status" value="1"/>
</dbReference>
<dbReference type="GO" id="GO:0030151">
    <property type="term" value="F:molybdenum ion binding"/>
    <property type="evidence" value="ECO:0007669"/>
    <property type="project" value="InterPro"/>
</dbReference>
<dbReference type="Pfam" id="PF00174">
    <property type="entry name" value="Oxidored_molyb"/>
    <property type="match status" value="1"/>
</dbReference>
<dbReference type="GO" id="GO:0006790">
    <property type="term" value="P:sulfur compound metabolic process"/>
    <property type="evidence" value="ECO:0007669"/>
    <property type="project" value="TreeGrafter"/>
</dbReference>